<evidence type="ECO:0000259" key="2">
    <source>
        <dbReference type="Pfam" id="PF01551"/>
    </source>
</evidence>
<comment type="caution">
    <text evidence="3">The sequence shown here is derived from an EMBL/GenBank/DDBJ whole genome shotgun (WGS) entry which is preliminary data.</text>
</comment>
<reference evidence="4" key="1">
    <citation type="journal article" date="2019" name="Int. J. Syst. Evol. Microbiol.">
        <title>The Global Catalogue of Microorganisms (GCM) 10K type strain sequencing project: providing services to taxonomists for standard genome sequencing and annotation.</title>
        <authorList>
            <consortium name="The Broad Institute Genomics Platform"/>
            <consortium name="The Broad Institute Genome Sequencing Center for Infectious Disease"/>
            <person name="Wu L."/>
            <person name="Ma J."/>
        </authorList>
    </citation>
    <scope>NUCLEOTIDE SEQUENCE [LARGE SCALE GENOMIC DNA]</scope>
    <source>
        <strain evidence="4">JCM 17452</strain>
    </source>
</reference>
<dbReference type="EMBL" id="BAABAV010000001">
    <property type="protein sequence ID" value="GAA4268036.1"/>
    <property type="molecule type" value="Genomic_DNA"/>
</dbReference>
<accession>A0ABP8E715</accession>
<evidence type="ECO:0000313" key="3">
    <source>
        <dbReference type="EMBL" id="GAA4268036.1"/>
    </source>
</evidence>
<evidence type="ECO:0000313" key="4">
    <source>
        <dbReference type="Proteomes" id="UP001500027"/>
    </source>
</evidence>
<feature type="domain" description="M23ase beta-sheet core" evidence="2">
    <location>
        <begin position="143"/>
        <end position="243"/>
    </location>
</feature>
<organism evidence="3 4">
    <name type="scientific">Hyunsoonleella aestuarii</name>
    <dbReference type="NCBI Taxonomy" id="912802"/>
    <lineage>
        <taxon>Bacteria</taxon>
        <taxon>Pseudomonadati</taxon>
        <taxon>Bacteroidota</taxon>
        <taxon>Flavobacteriia</taxon>
        <taxon>Flavobacteriales</taxon>
        <taxon>Flavobacteriaceae</taxon>
    </lineage>
</organism>
<dbReference type="SUPFAM" id="SSF51261">
    <property type="entry name" value="Duplicated hybrid motif"/>
    <property type="match status" value="1"/>
</dbReference>
<evidence type="ECO:0000256" key="1">
    <source>
        <dbReference type="SAM" id="SignalP"/>
    </source>
</evidence>
<protein>
    <recommendedName>
        <fullName evidence="2">M23ase beta-sheet core domain-containing protein</fullName>
    </recommendedName>
</protein>
<dbReference type="CDD" id="cd12797">
    <property type="entry name" value="M23_peptidase"/>
    <property type="match status" value="1"/>
</dbReference>
<sequence length="265" mass="30273">MKRGFLIVWTLLFFINANSQDITFTKTVGDTATTYNFINKTYAPVTLKIAKLKEIEFFIKEGETICKPEDSLIKVISIPKRLVENDSTFKTEDFINVSYSFGIRLFKDSIKSHLYELPFQRKKRYKIMQGFNGKFSHSSEQSRYAIDFKMPIGDTIVAARSGYVVHAISHFTERGGREFRNKANQIIVFHDDGTLAFYVHLDTNGVLVKVNDYVKAGQPIGISGFTGFTTKPHLHFVVRNFDSAIPIEFKKQKNIGSKSGVWIKN</sequence>
<dbReference type="RefSeq" id="WP_139001973.1">
    <property type="nucleotide sequence ID" value="NZ_BAABAV010000001.1"/>
</dbReference>
<dbReference type="Gene3D" id="2.70.70.10">
    <property type="entry name" value="Glucose Permease (Domain IIA)"/>
    <property type="match status" value="1"/>
</dbReference>
<dbReference type="Proteomes" id="UP001500027">
    <property type="component" value="Unassembled WGS sequence"/>
</dbReference>
<proteinExistence type="predicted"/>
<gene>
    <name evidence="3" type="ORF">GCM10022257_01370</name>
</gene>
<feature type="signal peptide" evidence="1">
    <location>
        <begin position="1"/>
        <end position="19"/>
    </location>
</feature>
<dbReference type="PANTHER" id="PTHR21666:SF294">
    <property type="entry name" value="PEPTIDASE M23"/>
    <property type="match status" value="1"/>
</dbReference>
<dbReference type="PANTHER" id="PTHR21666">
    <property type="entry name" value="PEPTIDASE-RELATED"/>
    <property type="match status" value="1"/>
</dbReference>
<keyword evidence="4" id="KW-1185">Reference proteome</keyword>
<feature type="chain" id="PRO_5047084819" description="M23ase beta-sheet core domain-containing protein" evidence="1">
    <location>
        <begin position="20"/>
        <end position="265"/>
    </location>
</feature>
<name>A0ABP8E715_9FLAO</name>
<dbReference type="InterPro" id="IPR011055">
    <property type="entry name" value="Dup_hybrid_motif"/>
</dbReference>
<dbReference type="InterPro" id="IPR050570">
    <property type="entry name" value="Cell_wall_metabolism_enzyme"/>
</dbReference>
<keyword evidence="1" id="KW-0732">Signal</keyword>
<dbReference type="Pfam" id="PF01551">
    <property type="entry name" value="Peptidase_M23"/>
    <property type="match status" value="1"/>
</dbReference>
<dbReference type="InterPro" id="IPR016047">
    <property type="entry name" value="M23ase_b-sheet_dom"/>
</dbReference>